<name>A0A453DKP8_AEGTS</name>
<reference evidence="1" key="5">
    <citation type="journal article" date="2021" name="G3 (Bethesda)">
        <title>Aegilops tauschii genome assembly Aet v5.0 features greater sequence contiguity and improved annotation.</title>
        <authorList>
            <person name="Wang L."/>
            <person name="Zhu T."/>
            <person name="Rodriguez J.C."/>
            <person name="Deal K.R."/>
            <person name="Dubcovsky J."/>
            <person name="McGuire P.E."/>
            <person name="Lux T."/>
            <person name="Spannagl M."/>
            <person name="Mayer K.F.X."/>
            <person name="Baldrich P."/>
            <person name="Meyers B.C."/>
            <person name="Huo N."/>
            <person name="Gu Y.Q."/>
            <person name="Zhou H."/>
            <person name="Devos K.M."/>
            <person name="Bennetzen J.L."/>
            <person name="Unver T."/>
            <person name="Budak H."/>
            <person name="Gulick P.J."/>
            <person name="Galiba G."/>
            <person name="Kalapos B."/>
            <person name="Nelson D.R."/>
            <person name="Li P."/>
            <person name="You F.M."/>
            <person name="Luo M.C."/>
            <person name="Dvorak J."/>
        </authorList>
    </citation>
    <scope>NUCLEOTIDE SEQUENCE [LARGE SCALE GENOMIC DNA]</scope>
    <source>
        <strain evidence="1">cv. AL8/78</strain>
    </source>
</reference>
<reference evidence="2" key="2">
    <citation type="journal article" date="2017" name="Nat. Plants">
        <title>The Aegilops tauschii genome reveals multiple impacts of transposons.</title>
        <authorList>
            <person name="Zhao G."/>
            <person name="Zou C."/>
            <person name="Li K."/>
            <person name="Wang K."/>
            <person name="Li T."/>
            <person name="Gao L."/>
            <person name="Zhang X."/>
            <person name="Wang H."/>
            <person name="Yang Z."/>
            <person name="Liu X."/>
            <person name="Jiang W."/>
            <person name="Mao L."/>
            <person name="Kong X."/>
            <person name="Jiao Y."/>
            <person name="Jia J."/>
        </authorList>
    </citation>
    <scope>NUCLEOTIDE SEQUENCE [LARGE SCALE GENOMIC DNA]</scope>
    <source>
        <strain evidence="2">cv. AL8/78</strain>
    </source>
</reference>
<dbReference type="EnsemblPlants" id="AET2Gv21286700.6">
    <property type="protein sequence ID" value="AET2Gv21286700.6"/>
    <property type="gene ID" value="AET2Gv21286700"/>
</dbReference>
<dbReference type="Proteomes" id="UP000015105">
    <property type="component" value="Chromosome 2D"/>
</dbReference>
<reference evidence="1" key="4">
    <citation type="submission" date="2019-03" db="UniProtKB">
        <authorList>
            <consortium name="EnsemblPlants"/>
        </authorList>
    </citation>
    <scope>IDENTIFICATION</scope>
</reference>
<accession>A0A453DKP8</accession>
<reference evidence="2" key="1">
    <citation type="journal article" date="2014" name="Science">
        <title>Ancient hybridizations among the ancestral genomes of bread wheat.</title>
        <authorList>
            <consortium name="International Wheat Genome Sequencing Consortium,"/>
            <person name="Marcussen T."/>
            <person name="Sandve S.R."/>
            <person name="Heier L."/>
            <person name="Spannagl M."/>
            <person name="Pfeifer M."/>
            <person name="Jakobsen K.S."/>
            <person name="Wulff B.B."/>
            <person name="Steuernagel B."/>
            <person name="Mayer K.F."/>
            <person name="Olsen O.A."/>
        </authorList>
    </citation>
    <scope>NUCLEOTIDE SEQUENCE [LARGE SCALE GENOMIC DNA]</scope>
    <source>
        <strain evidence="2">cv. AL8/78</strain>
    </source>
</reference>
<sequence length="131" mass="15397">MDLPYLKFHMKTNSEHLCLLARPYQQINIDEQGHLTQQRRPRTVAVVHPRRHKRAVGPRQGRRLRLLRHVGLFFDLPPFHPVPLPSSAVLTFRDLLHSPLISYARPMIERCFSCTFSYNFCSIIFSLFRCA</sequence>
<evidence type="ECO:0000313" key="1">
    <source>
        <dbReference type="EnsemblPlants" id="AET2Gv21286700.6"/>
    </source>
</evidence>
<dbReference type="Gramene" id="AET2Gv21286700.6">
    <property type="protein sequence ID" value="AET2Gv21286700.6"/>
    <property type="gene ID" value="AET2Gv21286700"/>
</dbReference>
<keyword evidence="2" id="KW-1185">Reference proteome</keyword>
<reference evidence="1" key="3">
    <citation type="journal article" date="2017" name="Nature">
        <title>Genome sequence of the progenitor of the wheat D genome Aegilops tauschii.</title>
        <authorList>
            <person name="Luo M.C."/>
            <person name="Gu Y.Q."/>
            <person name="Puiu D."/>
            <person name="Wang H."/>
            <person name="Twardziok S.O."/>
            <person name="Deal K.R."/>
            <person name="Huo N."/>
            <person name="Zhu T."/>
            <person name="Wang L."/>
            <person name="Wang Y."/>
            <person name="McGuire P.E."/>
            <person name="Liu S."/>
            <person name="Long H."/>
            <person name="Ramasamy R.K."/>
            <person name="Rodriguez J.C."/>
            <person name="Van S.L."/>
            <person name="Yuan L."/>
            <person name="Wang Z."/>
            <person name="Xia Z."/>
            <person name="Xiao L."/>
            <person name="Anderson O.D."/>
            <person name="Ouyang S."/>
            <person name="Liang Y."/>
            <person name="Zimin A.V."/>
            <person name="Pertea G."/>
            <person name="Qi P."/>
            <person name="Bennetzen J.L."/>
            <person name="Dai X."/>
            <person name="Dawson M.W."/>
            <person name="Muller H.G."/>
            <person name="Kugler K."/>
            <person name="Rivarola-Duarte L."/>
            <person name="Spannagl M."/>
            <person name="Mayer K.F.X."/>
            <person name="Lu F.H."/>
            <person name="Bevan M.W."/>
            <person name="Leroy P."/>
            <person name="Li P."/>
            <person name="You F.M."/>
            <person name="Sun Q."/>
            <person name="Liu Z."/>
            <person name="Lyons E."/>
            <person name="Wicker T."/>
            <person name="Salzberg S.L."/>
            <person name="Devos K.M."/>
            <person name="Dvorak J."/>
        </authorList>
    </citation>
    <scope>NUCLEOTIDE SEQUENCE [LARGE SCALE GENOMIC DNA]</scope>
    <source>
        <strain evidence="1">cv. AL8/78</strain>
    </source>
</reference>
<evidence type="ECO:0000313" key="2">
    <source>
        <dbReference type="Proteomes" id="UP000015105"/>
    </source>
</evidence>
<organism evidence="1 2">
    <name type="scientific">Aegilops tauschii subsp. strangulata</name>
    <name type="common">Goatgrass</name>
    <dbReference type="NCBI Taxonomy" id="200361"/>
    <lineage>
        <taxon>Eukaryota</taxon>
        <taxon>Viridiplantae</taxon>
        <taxon>Streptophyta</taxon>
        <taxon>Embryophyta</taxon>
        <taxon>Tracheophyta</taxon>
        <taxon>Spermatophyta</taxon>
        <taxon>Magnoliopsida</taxon>
        <taxon>Liliopsida</taxon>
        <taxon>Poales</taxon>
        <taxon>Poaceae</taxon>
        <taxon>BOP clade</taxon>
        <taxon>Pooideae</taxon>
        <taxon>Triticodae</taxon>
        <taxon>Triticeae</taxon>
        <taxon>Triticinae</taxon>
        <taxon>Aegilops</taxon>
    </lineage>
</organism>
<protein>
    <submittedName>
        <fullName evidence="1">Uncharacterized protein</fullName>
    </submittedName>
</protein>
<dbReference type="AlphaFoldDB" id="A0A453DKP8"/>
<proteinExistence type="predicted"/>